<dbReference type="NCBIfam" id="NF033563">
    <property type="entry name" value="transpos_IS30"/>
    <property type="match status" value="1"/>
</dbReference>
<dbReference type="InterPro" id="IPR012337">
    <property type="entry name" value="RNaseH-like_sf"/>
</dbReference>
<dbReference type="AlphaFoldDB" id="A0A3G1KZ09"/>
<evidence type="ECO:0000259" key="2">
    <source>
        <dbReference type="PROSITE" id="PS50994"/>
    </source>
</evidence>
<dbReference type="Pfam" id="PF13936">
    <property type="entry name" value="HTH_38"/>
    <property type="match status" value="1"/>
</dbReference>
<dbReference type="InterPro" id="IPR025246">
    <property type="entry name" value="IS30-like_HTH"/>
</dbReference>
<proteinExistence type="predicted"/>
<sequence>MALKEKNNTSARNFKHLSTYERGSIFALLKEGHTKNAIAKKLGRHRSTILREINRGTTIQRRTDLTSYVTYFPETGQAAYEKNRLSCGKKSKVLQVDSFLLYAEQKILKDKWSPDAVVGKARLSLDKSEMVCTKTLYNYIDQRLLKLCNMDLLLKTRRKPKKSVNRVNKRILGESIGNRPKIVDDRKEFGHWEIDTVIGKRSGDQSLLTLTERKSRQHLIMPLASKCSEAVDNVIKELKIKFGSLFTHLFKSITADNGSEFSNLNNHGIDVYYAHPYSAWERGTNERHNGLIRRFIPKGKAIKDLTLSQIERVQNWCNNLPRKILGYRTPEEIFIHEVQKILL</sequence>
<dbReference type="Proteomes" id="UP000323521">
    <property type="component" value="Chromosome"/>
</dbReference>
<protein>
    <submittedName>
        <fullName evidence="3">IS30 family transposase</fullName>
    </submittedName>
</protein>
<gene>
    <name evidence="3" type="ORF">DCMF_25235</name>
</gene>
<keyword evidence="1" id="KW-0233">DNA recombination</keyword>
<accession>A0A3G1KZ09</accession>
<dbReference type="RefSeq" id="WP_148136987.1">
    <property type="nucleotide sequence ID" value="NZ_CP017634.1"/>
</dbReference>
<reference evidence="3 4" key="1">
    <citation type="submission" date="2016-10" db="EMBL/GenBank/DDBJ databases">
        <title>Complete Genome Sequence of Peptococcaceae strain DCMF.</title>
        <authorList>
            <person name="Edwards R.J."/>
            <person name="Holland S.I."/>
            <person name="Deshpande N.P."/>
            <person name="Wong Y.K."/>
            <person name="Ertan H."/>
            <person name="Manefield M."/>
            <person name="Russell T.L."/>
            <person name="Lee M.J."/>
        </authorList>
    </citation>
    <scope>NUCLEOTIDE SEQUENCE [LARGE SCALE GENOMIC DNA]</scope>
    <source>
        <strain evidence="3 4">DCMF</strain>
    </source>
</reference>
<dbReference type="EMBL" id="CP017634">
    <property type="protein sequence ID" value="ATW27617.1"/>
    <property type="molecule type" value="Genomic_DNA"/>
</dbReference>
<dbReference type="GO" id="GO:0003676">
    <property type="term" value="F:nucleic acid binding"/>
    <property type="evidence" value="ECO:0007669"/>
    <property type="project" value="InterPro"/>
</dbReference>
<keyword evidence="4" id="KW-1185">Reference proteome</keyword>
<dbReference type="GO" id="GO:0004803">
    <property type="term" value="F:transposase activity"/>
    <property type="evidence" value="ECO:0007669"/>
    <property type="project" value="TreeGrafter"/>
</dbReference>
<dbReference type="InterPro" id="IPR051917">
    <property type="entry name" value="Transposase-Integrase"/>
</dbReference>
<evidence type="ECO:0000313" key="3">
    <source>
        <dbReference type="EMBL" id="ATW27617.1"/>
    </source>
</evidence>
<dbReference type="PROSITE" id="PS50994">
    <property type="entry name" value="INTEGRASE"/>
    <property type="match status" value="1"/>
</dbReference>
<dbReference type="SUPFAM" id="SSF53098">
    <property type="entry name" value="Ribonuclease H-like"/>
    <property type="match status" value="1"/>
</dbReference>
<dbReference type="PANTHER" id="PTHR10948">
    <property type="entry name" value="TRANSPOSASE"/>
    <property type="match status" value="1"/>
</dbReference>
<dbReference type="InterPro" id="IPR001584">
    <property type="entry name" value="Integrase_cat-core"/>
</dbReference>
<dbReference type="OrthoDB" id="9776104at2"/>
<dbReference type="PANTHER" id="PTHR10948:SF23">
    <property type="entry name" value="TRANSPOSASE INSI FOR INSERTION SEQUENCE ELEMENT IS30A-RELATED"/>
    <property type="match status" value="1"/>
</dbReference>
<evidence type="ECO:0000256" key="1">
    <source>
        <dbReference type="ARBA" id="ARBA00023172"/>
    </source>
</evidence>
<dbReference type="Gene3D" id="1.10.10.60">
    <property type="entry name" value="Homeodomain-like"/>
    <property type="match status" value="1"/>
</dbReference>
<evidence type="ECO:0000313" key="4">
    <source>
        <dbReference type="Proteomes" id="UP000323521"/>
    </source>
</evidence>
<dbReference type="GO" id="GO:0005829">
    <property type="term" value="C:cytosol"/>
    <property type="evidence" value="ECO:0007669"/>
    <property type="project" value="TreeGrafter"/>
</dbReference>
<dbReference type="InterPro" id="IPR036397">
    <property type="entry name" value="RNaseH_sf"/>
</dbReference>
<dbReference type="GO" id="GO:0015074">
    <property type="term" value="P:DNA integration"/>
    <property type="evidence" value="ECO:0007669"/>
    <property type="project" value="InterPro"/>
</dbReference>
<dbReference type="InterPro" id="IPR053392">
    <property type="entry name" value="Transposase_IS30-like"/>
</dbReference>
<dbReference type="GO" id="GO:0006310">
    <property type="term" value="P:DNA recombination"/>
    <property type="evidence" value="ECO:0007669"/>
    <property type="project" value="UniProtKB-KW"/>
</dbReference>
<feature type="domain" description="Integrase catalytic" evidence="2">
    <location>
        <begin position="176"/>
        <end position="338"/>
    </location>
</feature>
<name>A0A3G1KZ09_FORW1</name>
<dbReference type="Gene3D" id="3.30.420.10">
    <property type="entry name" value="Ribonuclease H-like superfamily/Ribonuclease H"/>
    <property type="match status" value="1"/>
</dbReference>
<organism evidence="3 4">
    <name type="scientific">Formimonas warabiya</name>
    <dbReference type="NCBI Taxonomy" id="1761012"/>
    <lineage>
        <taxon>Bacteria</taxon>
        <taxon>Bacillati</taxon>
        <taxon>Bacillota</taxon>
        <taxon>Clostridia</taxon>
        <taxon>Eubacteriales</taxon>
        <taxon>Peptococcaceae</taxon>
        <taxon>Candidatus Formimonas</taxon>
    </lineage>
</organism>
<dbReference type="KEGG" id="fwa:DCMF_25235"/>
<dbReference type="GO" id="GO:0032196">
    <property type="term" value="P:transposition"/>
    <property type="evidence" value="ECO:0007669"/>
    <property type="project" value="TreeGrafter"/>
</dbReference>